<dbReference type="GO" id="GO:0007264">
    <property type="term" value="P:small GTPase-mediated signal transduction"/>
    <property type="evidence" value="ECO:0007669"/>
    <property type="project" value="InterPro"/>
</dbReference>
<feature type="domain" description="Protein kinase" evidence="4">
    <location>
        <begin position="592"/>
        <end position="872"/>
    </location>
</feature>
<dbReference type="GO" id="GO:0005085">
    <property type="term" value="F:guanyl-nucleotide exchange factor activity"/>
    <property type="evidence" value="ECO:0007669"/>
    <property type="project" value="InterPro"/>
</dbReference>
<dbReference type="PANTHER" id="PTHR23317">
    <property type="entry name" value="DEDICATOR OF CYTOKINESIS DOCK"/>
    <property type="match status" value="1"/>
</dbReference>
<reference evidence="6 7" key="1">
    <citation type="journal article" date="2010" name="Cell">
        <title>The genome of Naegleria gruberi illuminates early eukaryotic versatility.</title>
        <authorList>
            <person name="Fritz-Laylin L.K."/>
            <person name="Prochnik S.E."/>
            <person name="Ginger M.L."/>
            <person name="Dacks J.B."/>
            <person name="Carpenter M.L."/>
            <person name="Field M.C."/>
            <person name="Kuo A."/>
            <person name="Paredez A."/>
            <person name="Chapman J."/>
            <person name="Pham J."/>
            <person name="Shu S."/>
            <person name="Neupane R."/>
            <person name="Cipriano M."/>
            <person name="Mancuso J."/>
            <person name="Tu H."/>
            <person name="Salamov A."/>
            <person name="Lindquist E."/>
            <person name="Shapiro H."/>
            <person name="Lucas S."/>
            <person name="Grigoriev I.V."/>
            <person name="Cande W.Z."/>
            <person name="Fulton C."/>
            <person name="Rokhsar D.S."/>
            <person name="Dawson S.C."/>
        </authorList>
    </citation>
    <scope>NUCLEOTIDE SEQUENCE [LARGE SCALE GENOMIC DNA]</scope>
    <source>
        <strain evidence="6 7">NEG-M</strain>
    </source>
</reference>
<feature type="compositionally biased region" description="Gly residues" evidence="3">
    <location>
        <begin position="129"/>
        <end position="139"/>
    </location>
</feature>
<comment type="similarity">
    <text evidence="1">Belongs to the DOCK family.</text>
</comment>
<proteinExistence type="inferred from homology"/>
<dbReference type="Gene3D" id="3.30.200.20">
    <property type="entry name" value="Phosphorylase Kinase, domain 1"/>
    <property type="match status" value="1"/>
</dbReference>
<dbReference type="OrthoDB" id="47328at2759"/>
<dbReference type="Gene3D" id="1.10.510.10">
    <property type="entry name" value="Transferase(Phosphotransferase) domain 1"/>
    <property type="match status" value="1"/>
</dbReference>
<dbReference type="Pfam" id="PF00069">
    <property type="entry name" value="Pkinase"/>
    <property type="match status" value="1"/>
</dbReference>
<dbReference type="SUPFAM" id="SSF56112">
    <property type="entry name" value="Protein kinase-like (PK-like)"/>
    <property type="match status" value="1"/>
</dbReference>
<feature type="compositionally biased region" description="Low complexity" evidence="3">
    <location>
        <begin position="283"/>
        <end position="295"/>
    </location>
</feature>
<dbReference type="CDD" id="cd08679">
    <property type="entry name" value="C2_DOCK180_related"/>
    <property type="match status" value="1"/>
</dbReference>
<dbReference type="InterPro" id="IPR027007">
    <property type="entry name" value="C2_DOCK-type_domain"/>
</dbReference>
<feature type="region of interest" description="Disordered" evidence="3">
    <location>
        <begin position="2156"/>
        <end position="2208"/>
    </location>
</feature>
<dbReference type="Pfam" id="PF14429">
    <property type="entry name" value="DOCK-C2"/>
    <property type="match status" value="1"/>
</dbReference>
<dbReference type="InterPro" id="IPR035892">
    <property type="entry name" value="C2_domain_sf"/>
</dbReference>
<feature type="compositionally biased region" description="Low complexity" evidence="3">
    <location>
        <begin position="350"/>
        <end position="360"/>
    </location>
</feature>
<feature type="compositionally biased region" description="Polar residues" evidence="3">
    <location>
        <begin position="145"/>
        <end position="164"/>
    </location>
</feature>
<feature type="region of interest" description="Disordered" evidence="3">
    <location>
        <begin position="438"/>
        <end position="504"/>
    </location>
</feature>
<feature type="compositionally biased region" description="Polar residues" evidence="3">
    <location>
        <begin position="373"/>
        <end position="382"/>
    </location>
</feature>
<protein>
    <submittedName>
        <fullName evidence="6">Predicted protein</fullName>
    </submittedName>
</protein>
<feature type="compositionally biased region" description="Low complexity" evidence="3">
    <location>
        <begin position="202"/>
        <end position="223"/>
    </location>
</feature>
<dbReference type="Gene3D" id="2.60.40.150">
    <property type="entry name" value="C2 domain"/>
    <property type="match status" value="1"/>
</dbReference>
<dbReference type="PROSITE" id="PS51650">
    <property type="entry name" value="C2_DOCK"/>
    <property type="match status" value="1"/>
</dbReference>
<gene>
    <name evidence="6" type="ORF">NAEGRDRAFT_81641</name>
</gene>
<keyword evidence="2" id="KW-0175">Coiled coil</keyword>
<feature type="compositionally biased region" description="Low complexity" evidence="3">
    <location>
        <begin position="303"/>
        <end position="324"/>
    </location>
</feature>
<feature type="compositionally biased region" description="Polar residues" evidence="3">
    <location>
        <begin position="2178"/>
        <end position="2189"/>
    </location>
</feature>
<dbReference type="EMBL" id="GG738908">
    <property type="protein sequence ID" value="EFC38348.1"/>
    <property type="molecule type" value="Genomic_DNA"/>
</dbReference>
<keyword evidence="7" id="KW-1185">Reference proteome</keyword>
<feature type="compositionally biased region" description="Low complexity" evidence="3">
    <location>
        <begin position="438"/>
        <end position="455"/>
    </location>
</feature>
<dbReference type="PROSITE" id="PS50011">
    <property type="entry name" value="PROTEIN_KINASE_DOM"/>
    <property type="match status" value="1"/>
</dbReference>
<dbReference type="InParanoid" id="D2VXT8"/>
<feature type="compositionally biased region" description="Basic and acidic residues" evidence="3">
    <location>
        <begin position="165"/>
        <end position="174"/>
    </location>
</feature>
<dbReference type="GeneID" id="8858229"/>
<dbReference type="eggNOG" id="KOG1826">
    <property type="taxonomic scope" value="Eukaryota"/>
</dbReference>
<evidence type="ECO:0000256" key="2">
    <source>
        <dbReference type="SAM" id="Coils"/>
    </source>
</evidence>
<evidence type="ECO:0000259" key="5">
    <source>
        <dbReference type="PROSITE" id="PS51650"/>
    </source>
</evidence>
<sequence>MIPSSSDPVAATTTKTAVEGGVIEQHVSSPYDSCRNQPNIDISLSTTCLKTSEYSNNTISTPTSSAAISNNISSTTTTPLSTKLSLQNLHHHHQPNNNNNLFSSLSISEGNTSPHARNESNNNNNNGGSYAGGAVGGGNIILTLSMPTPNTPNTPKGQTGNNANRQEHEEKAPEDAANDDNLVGNGRKSSGVDVDQPQVLLNKSSSNNSSSFNHNNNEIFGANNNNKQEISKITTNNQQQQEQYVGGGQEQYQQQYQIILVKENQQQQQHVYEKRGSEDQRVSFSSATSDSSSSSTIQPLHLTNNNNSNNNTTTTSESSTSNNNQRSIAKPRLVPIIPIQNIQNHHRGYSPSSSDSSSSSSEEDSGSSDSPKVKTSITTTPTGDKEPSFSSSSSSSALTTNQSNLHLTEYHNHNNRFHNRTPSSPTARLTDDVNTIKLSTISPTSPSSPSVLPWSPHTPPVNKQQQPQQHAHLLTPLPIHKISSPMDSSDEPARLTARTQQPLSQSFSQDVLPLFDDNHVDQLVTHRTSSLNLQASYKGGHINHGHSHDHAIPKIQQRRGQYFPHDQFKIVMTDFTIQITEKNNESIIIEEYTELKSLGTGGQATVFSGLEKTTGERVALKVINAGGNSAQLWNEFNILRVLKHSSIIPVWKLYETKNIFNSMIMITMPVYIHGDMTAFITKFAPKYDTNPFTPHCIIDMVLQITDAIQYTHSKGIIHRDLKPDNIFISSLELDKKNRKLITSCKVTLGDFGLSKNIQQSMAVSVVGTLGWMSPDHLNGNFSLKTDMWSLGCIIYYLISLDAALLNTNDMINENHAAHKVKMRENMYKKMNSTLPSKFVELIDIVVTKLLEKNPEERLSSHEFFWDYLIPWRFRIDETELTEVVPGKEGLYSWNGSTVTLRRVTKDQFKTLIQLRDIQYITKVLGYFTTYDELTDQEEIYILHKPQGTNLKAYLVPSNPRYVSLHDKLEILLKIATAIEEINRTTDIRFIIKLDESKIYIDEQGEVTLSILDAVQVQQQPMEKDNIYNLYFFSLDLLDDCREIYNYPFEESYSMVRKKNSLIDFPRLLVFVFSNSIVTHPSKYSSIYVSQKLYTQLYMNHKFPGDKYAAERKESVTSYPSIHSPNSLSMTPPTENPLGQSPPPSSNIAIITQTMEAEKLTPEEQFHCSHKRIKEMIRANSIRHILKSYHIGRDGNDKKWSKIIIEEEEEGEVQAYEEYSHLQNYHLTSNAHGTDSPVEISGKAKKNPELVHVSIECLNFQPILFRDYFNGKQLEPLYLYWYLIDIKQKRRISETFSCDINSREMRIFLGEDNEDDDPLSVKKSRCAGYEVDSSNSDIMVLFVVTKTLQGSDSMDAYIKPGKSKLSEEKFTKSVNTLFPTLKNYQQVVSWACEPLFDFEGNLILPKEIETFYYMDEVRNEHSFYEFFEKRDVKKEKLVPMTLKLHCELTRAYEATTVSSKAAESLTDLNDQFATLDLKSTSFYLKQTNGNNNGSYMCKMFTFAPNFRSSLTDSNNLYIYPLSTAFKRRLFLKDMNVGIIVKFKRNDRDISDEGEQVFIKKNNKTFKEGFSSVSYQSTSPQFNDELKLQLPEQLGSGDHLLFTFVNVDCAGDEKNVQVVGHSYYMLLGKHGLLATHGNLILPIYKRLTPKSYLQANEDTKKNGEFKVEFQPISTLYTTDINLYEFFSANEVVKVMKSIYGENLAEIQNNISKKLKNLEKVVDFRNLIQYMPQIVDELLLMITLKQFPNVQSGAFGLLNSYLDKLKKTERNTKQYIERYIKEAFVNHPDSTGLLFEQLLKRYVRNLDEEQKMRAEKKGENFNFSVYNFISGGGSHDGFLINMPNDSITIENSSIYFQLIEKSLILYMNNQKLLNQQYGAYSPLRHLSKKKDDVPAPFSQLLDLLSELRTLVVKECKFRYSTSMSVAKLLVSSYAQFLCGLMNLIDRGFIITEIEMFLDEFLPSKDQQFELLQELKNIFLKQISCYDHFLSMCLAYSTSSCLQYVKKNGNYIVYHMCDTHYLSGIFIKRFLLDTLHKQRKVREKAAITFNFLLSRHEYDARFQSKEERQKIASLYFPFIIIICDLWKTYEELTKADSKSLKDTPDKRPEAQTMLINFLHILINTRKKVFRQWWTQEAVERKKQFIKILSSVPKLFKYAHSRNSSADEDEDPYHQHQHPMATPRSSSLKPVSSREQSDGALSPRGKKSGTMKETTGRKSFIFPFASKDDSFDPRKVPLSRFSSPTVNKLSHRTSVSILRSQQSSYSQLFRGDSKKKAKEQQNRWRRILSIQASIATMRIMSWIFEEELYQQQQNARPSSPDDLTSDLSYLKIVLEFFFSHLEVEQSETTYQLVFQLLALFVKNYKIYSYYYSREDLIRKVNEFATRSTVESTKLTALAFTKWVKLQQQLFASLSFSANSVNRQSSYNIKPIDRTKSSGASKFDGILNISDLLWNIKVRYKERQYVEQLKGWLNSQQPDVITAVEYLEKEFVKYMYPDDFTPTTNVNSKAMRVSDNDNDEEDLESVPSEEEGEELSLFQALRLM</sequence>
<dbReference type="Proteomes" id="UP000006671">
    <property type="component" value="Unassembled WGS sequence"/>
</dbReference>
<dbReference type="OMA" id="SSHEFFW"/>
<feature type="compositionally biased region" description="Acidic residues" evidence="3">
    <location>
        <begin position="2510"/>
        <end position="2528"/>
    </location>
</feature>
<organism evidence="7">
    <name type="scientific">Naegleria gruberi</name>
    <name type="common">Amoeba</name>
    <dbReference type="NCBI Taxonomy" id="5762"/>
    <lineage>
        <taxon>Eukaryota</taxon>
        <taxon>Discoba</taxon>
        <taxon>Heterolobosea</taxon>
        <taxon>Tetramitia</taxon>
        <taxon>Eutetramitia</taxon>
        <taxon>Vahlkampfiidae</taxon>
        <taxon>Naegleria</taxon>
    </lineage>
</organism>
<feature type="coiled-coil region" evidence="2">
    <location>
        <begin position="1755"/>
        <end position="1816"/>
    </location>
</feature>
<dbReference type="InterPro" id="IPR026791">
    <property type="entry name" value="DOCK"/>
</dbReference>
<evidence type="ECO:0000313" key="6">
    <source>
        <dbReference type="EMBL" id="EFC38348.1"/>
    </source>
</evidence>
<dbReference type="GO" id="GO:0005524">
    <property type="term" value="F:ATP binding"/>
    <property type="evidence" value="ECO:0007669"/>
    <property type="project" value="InterPro"/>
</dbReference>
<dbReference type="InterPro" id="IPR000719">
    <property type="entry name" value="Prot_kinase_dom"/>
</dbReference>
<feature type="region of interest" description="Disordered" evidence="3">
    <location>
        <begin position="1113"/>
        <end position="1142"/>
    </location>
</feature>
<dbReference type="KEGG" id="ngr:NAEGRDRAFT_81641"/>
<feature type="region of interest" description="Disordered" evidence="3">
    <location>
        <begin position="269"/>
        <end position="400"/>
    </location>
</feature>
<name>D2VXT8_NAEGR</name>
<dbReference type="VEuPathDB" id="AmoebaDB:NAEGRDRAFT_81641"/>
<dbReference type="InterPro" id="IPR008271">
    <property type="entry name" value="Ser/Thr_kinase_AS"/>
</dbReference>
<evidence type="ECO:0000313" key="7">
    <source>
        <dbReference type="Proteomes" id="UP000006671"/>
    </source>
</evidence>
<dbReference type="PANTHER" id="PTHR23317:SF76">
    <property type="entry name" value="LD20667P"/>
    <property type="match status" value="1"/>
</dbReference>
<dbReference type="SMART" id="SM00220">
    <property type="entry name" value="S_TKc"/>
    <property type="match status" value="1"/>
</dbReference>
<feature type="domain" description="C2 DOCK-type" evidence="5">
    <location>
        <begin position="1512"/>
        <end position="1681"/>
    </location>
</feature>
<feature type="region of interest" description="Disordered" evidence="3">
    <location>
        <begin position="90"/>
        <end position="223"/>
    </location>
</feature>
<feature type="compositionally biased region" description="Low complexity" evidence="3">
    <location>
        <begin position="95"/>
        <end position="106"/>
    </location>
</feature>
<dbReference type="RefSeq" id="XP_002671092.1">
    <property type="nucleotide sequence ID" value="XM_002671046.1"/>
</dbReference>
<feature type="compositionally biased region" description="Polar residues" evidence="3">
    <location>
        <begin position="1115"/>
        <end position="1138"/>
    </location>
</feature>
<feature type="region of interest" description="Disordered" evidence="3">
    <location>
        <begin position="2503"/>
        <end position="2531"/>
    </location>
</feature>
<evidence type="ECO:0000256" key="3">
    <source>
        <dbReference type="SAM" id="MobiDB-lite"/>
    </source>
</evidence>
<evidence type="ECO:0000256" key="1">
    <source>
        <dbReference type="PROSITE-ProRule" id="PRU00983"/>
    </source>
</evidence>
<accession>D2VXT8</accession>
<dbReference type="InterPro" id="IPR011009">
    <property type="entry name" value="Kinase-like_dom_sf"/>
</dbReference>
<evidence type="ECO:0000259" key="4">
    <source>
        <dbReference type="PROSITE" id="PS50011"/>
    </source>
</evidence>
<dbReference type="PROSITE" id="PS00108">
    <property type="entry name" value="PROTEIN_KINASE_ST"/>
    <property type="match status" value="1"/>
</dbReference>
<dbReference type="GO" id="GO:0004672">
    <property type="term" value="F:protein kinase activity"/>
    <property type="evidence" value="ECO:0007669"/>
    <property type="project" value="InterPro"/>
</dbReference>
<dbReference type="eggNOG" id="KOG1997">
    <property type="taxonomic scope" value="Eukaryota"/>
</dbReference>
<feature type="compositionally biased region" description="Basic and acidic residues" evidence="3">
    <location>
        <begin position="271"/>
        <end position="281"/>
    </location>
</feature>